<reference evidence="4 5" key="1">
    <citation type="submission" date="2017-06" db="EMBL/GenBank/DDBJ databases">
        <title>Sequencing and comparative analysis of myxobacterial genomes.</title>
        <authorList>
            <person name="Rupp O."/>
            <person name="Goesmann A."/>
            <person name="Sogaard-Andersen L."/>
        </authorList>
    </citation>
    <scope>NUCLEOTIDE SEQUENCE [LARGE SCALE GENOMIC DNA]</scope>
    <source>
        <strain evidence="4 5">DSM 14697</strain>
    </source>
</reference>
<dbReference type="Proteomes" id="UP000217343">
    <property type="component" value="Chromosome"/>
</dbReference>
<feature type="transmembrane region" description="Helical" evidence="2">
    <location>
        <begin position="710"/>
        <end position="734"/>
    </location>
</feature>
<dbReference type="KEGG" id="mmas:MYMAC_001542"/>
<proteinExistence type="predicted"/>
<feature type="transmembrane region" description="Helical" evidence="2">
    <location>
        <begin position="449"/>
        <end position="475"/>
    </location>
</feature>
<evidence type="ECO:0000313" key="5">
    <source>
        <dbReference type="Proteomes" id="UP000217343"/>
    </source>
</evidence>
<dbReference type="OrthoDB" id="5384895at2"/>
<keyword evidence="1" id="KW-1188">Viral release from host cell</keyword>
<name>A0A250JPZ9_9BACT</name>
<dbReference type="EMBL" id="CP022203">
    <property type="protein sequence ID" value="ATB45954.1"/>
    <property type="molecule type" value="Genomic_DNA"/>
</dbReference>
<dbReference type="Pfam" id="PF10145">
    <property type="entry name" value="PhageMin_Tail"/>
    <property type="match status" value="1"/>
</dbReference>
<dbReference type="AlphaFoldDB" id="A0A250JPZ9"/>
<accession>A0A250JPZ9</accession>
<keyword evidence="2" id="KW-1133">Transmembrane helix</keyword>
<evidence type="ECO:0000259" key="3">
    <source>
        <dbReference type="Pfam" id="PF10145"/>
    </source>
</evidence>
<feature type="transmembrane region" description="Helical" evidence="2">
    <location>
        <begin position="746"/>
        <end position="770"/>
    </location>
</feature>
<dbReference type="PANTHER" id="PTHR37813:SF1">
    <property type="entry name" value="FELS-2 PROPHAGE PROTEIN"/>
    <property type="match status" value="1"/>
</dbReference>
<feature type="domain" description="Phage tail tape measure protein" evidence="3">
    <location>
        <begin position="98"/>
        <end position="297"/>
    </location>
</feature>
<organism evidence="4 5">
    <name type="scientific">Corallococcus macrosporus DSM 14697</name>
    <dbReference type="NCBI Taxonomy" id="1189310"/>
    <lineage>
        <taxon>Bacteria</taxon>
        <taxon>Pseudomonadati</taxon>
        <taxon>Myxococcota</taxon>
        <taxon>Myxococcia</taxon>
        <taxon>Myxococcales</taxon>
        <taxon>Cystobacterineae</taxon>
        <taxon>Myxococcaceae</taxon>
        <taxon>Corallococcus</taxon>
    </lineage>
</organism>
<dbReference type="NCBIfam" id="TIGR01760">
    <property type="entry name" value="tape_meas_TP901"/>
    <property type="match status" value="1"/>
</dbReference>
<keyword evidence="5" id="KW-1185">Reference proteome</keyword>
<evidence type="ECO:0000256" key="1">
    <source>
        <dbReference type="ARBA" id="ARBA00022612"/>
    </source>
</evidence>
<dbReference type="InterPro" id="IPR010090">
    <property type="entry name" value="Phage_tape_meas"/>
</dbReference>
<keyword evidence="2" id="KW-0472">Membrane</keyword>
<protein>
    <submittedName>
        <fullName evidence="4">Phage tail tape measure protein</fullName>
    </submittedName>
</protein>
<keyword evidence="2" id="KW-0812">Transmembrane</keyword>
<dbReference type="RefSeq" id="WP_095957595.1">
    <property type="nucleotide sequence ID" value="NZ_CP022203.1"/>
</dbReference>
<feature type="transmembrane region" description="Helical" evidence="2">
    <location>
        <begin position="679"/>
        <end position="704"/>
    </location>
</feature>
<evidence type="ECO:0000256" key="2">
    <source>
        <dbReference type="SAM" id="Phobius"/>
    </source>
</evidence>
<gene>
    <name evidence="4" type="ORF">MYMAC_001542</name>
</gene>
<dbReference type="PANTHER" id="PTHR37813">
    <property type="entry name" value="FELS-2 PROPHAGE PROTEIN"/>
    <property type="match status" value="1"/>
</dbReference>
<feature type="transmembrane region" description="Helical" evidence="2">
    <location>
        <begin position="408"/>
        <end position="429"/>
    </location>
</feature>
<sequence length="897" mass="91300">MLNNLGLGFVLTARDLASGVFSQVEVNFTRMDRRVGLGTARIEGAFQRLGVAMSLFTAGAVTLGASLSLANTAGQFEQAVAGVGAVSGASAEVLGQLRDAAIKASLATQFTPTESVLGLRELTQAGFTAAEAMKLLLPVLDLAGGSLGELTPQGAAGLASQAMKAFGISTDKAAISVDQMLQAVNVFALSANELPLALGTAARGAQALNQSLPETLIALGLVKNVVPGVERASTAVAVAMERMADPQVQKHLRGLGVAVTDSKGNFLSFLGILDKLSPALERMTAAQRSAFLLKAFGREALGGVNAILTQFSNGIRKDTGEVVRGADALKYLRDQFENAGGTATKFREQMLDTFEGQKTLLSGNLETLAIVLGEPFSQVLKPLVTLVASAVQQVLGVFQALPGPVKRAFAAFALGVGALATLVGSVIAAKVGLALMVVGLKVLGLTLGGLLATVLPAVGAVVLLGVAAAGLAYAFRHNLGGLGDFVRRVQEQVTLAFRGLVQLFEDGGFSGAVREELGRAESAGLKDFLINVYLWAHRIHSFFSGIADGFSAGLEAARPTLDAFQATLGRVGAALGFLSERDDAATAAAKFAAFGEVGATVGRALARVFDFVVMGMTAGAEVAEGLAGQWGYMKAGVDVLLGSLAHLGRVLGGALSGLLGTSSAARDGSSIWVAMGQAIGFAIGNITTVVGVLVSAVSLVVSVVGGVLNAALAAFSGIVDVFWGVVLTLGGALTGNWAEAWTGLRLIVFGTVDAISGVLLELVGAILGVVDAVASLFGANTGLQQALRTARLGLHRDLSVAFGLEDSSGGAATPASVVTTAAPTSPVDWPLESSSMPAVAALQASLPQPEVLSSQPASTPAAPVLVSVQVDGEVLAQATARAERDAASRSFSPMASY</sequence>
<evidence type="ECO:0000313" key="4">
    <source>
        <dbReference type="EMBL" id="ATB45954.1"/>
    </source>
</evidence>